<evidence type="ECO:0000256" key="1">
    <source>
        <dbReference type="ARBA" id="ARBA00004651"/>
    </source>
</evidence>
<evidence type="ECO:0000256" key="2">
    <source>
        <dbReference type="ARBA" id="ARBA00022475"/>
    </source>
</evidence>
<comment type="subcellular location">
    <subcellularLocation>
        <location evidence="1">Cell membrane</location>
        <topology evidence="1">Multi-pass membrane protein</topology>
    </subcellularLocation>
</comment>
<accession>A0A3E4T634</accession>
<dbReference type="EMBL" id="WCIF01000007">
    <property type="protein sequence ID" value="KAB5439146.1"/>
    <property type="molecule type" value="Genomic_DNA"/>
</dbReference>
<feature type="transmembrane region" description="Helical" evidence="6">
    <location>
        <begin position="86"/>
        <end position="108"/>
    </location>
</feature>
<dbReference type="PANTHER" id="PTHR30250">
    <property type="entry name" value="PST FAMILY PREDICTED COLANIC ACID TRANSPORTER"/>
    <property type="match status" value="1"/>
</dbReference>
<feature type="transmembrane region" description="Helical" evidence="6">
    <location>
        <begin position="9"/>
        <end position="30"/>
    </location>
</feature>
<feature type="transmembrane region" description="Helical" evidence="6">
    <location>
        <begin position="114"/>
        <end position="135"/>
    </location>
</feature>
<feature type="transmembrane region" description="Helical" evidence="6">
    <location>
        <begin position="210"/>
        <end position="230"/>
    </location>
</feature>
<evidence type="ECO:0000313" key="8">
    <source>
        <dbReference type="EMBL" id="RGL86609.1"/>
    </source>
</evidence>
<evidence type="ECO:0000313" key="7">
    <source>
        <dbReference type="EMBL" id="KAB5439146.1"/>
    </source>
</evidence>
<protein>
    <submittedName>
        <fullName evidence="8">Flippase</fullName>
    </submittedName>
</protein>
<comment type="caution">
    <text evidence="8">The sequence shown here is derived from an EMBL/GenBank/DDBJ whole genome shotgun (WGS) entry which is preliminary data.</text>
</comment>
<feature type="transmembrane region" description="Helical" evidence="6">
    <location>
        <begin position="250"/>
        <end position="270"/>
    </location>
</feature>
<keyword evidence="2" id="KW-1003">Cell membrane</keyword>
<feature type="transmembrane region" description="Helical" evidence="6">
    <location>
        <begin position="387"/>
        <end position="409"/>
    </location>
</feature>
<keyword evidence="4 6" id="KW-1133">Transmembrane helix</keyword>
<name>A0A3E4T634_PHOVU</name>
<feature type="transmembrane region" description="Helical" evidence="6">
    <location>
        <begin position="42"/>
        <end position="65"/>
    </location>
</feature>
<feature type="transmembrane region" description="Helical" evidence="6">
    <location>
        <begin position="144"/>
        <end position="163"/>
    </location>
</feature>
<evidence type="ECO:0000256" key="4">
    <source>
        <dbReference type="ARBA" id="ARBA00022989"/>
    </source>
</evidence>
<keyword evidence="5 6" id="KW-0472">Membrane</keyword>
<feature type="transmembrane region" description="Helical" evidence="6">
    <location>
        <begin position="446"/>
        <end position="473"/>
    </location>
</feature>
<dbReference type="GO" id="GO:0005886">
    <property type="term" value="C:plasma membrane"/>
    <property type="evidence" value="ECO:0007669"/>
    <property type="project" value="UniProtKB-SubCell"/>
</dbReference>
<dbReference type="Pfam" id="PF01943">
    <property type="entry name" value="Polysacc_synt"/>
    <property type="match status" value="1"/>
</dbReference>
<feature type="transmembrane region" description="Helical" evidence="6">
    <location>
        <begin position="421"/>
        <end position="440"/>
    </location>
</feature>
<organism evidence="8 9">
    <name type="scientific">Phocaeicola vulgatus</name>
    <name type="common">Bacteroides vulgatus</name>
    <dbReference type="NCBI Taxonomy" id="821"/>
    <lineage>
        <taxon>Bacteria</taxon>
        <taxon>Pseudomonadati</taxon>
        <taxon>Bacteroidota</taxon>
        <taxon>Bacteroidia</taxon>
        <taxon>Bacteroidales</taxon>
        <taxon>Bacteroidaceae</taxon>
        <taxon>Phocaeicola</taxon>
    </lineage>
</organism>
<feature type="transmembrane region" description="Helical" evidence="6">
    <location>
        <begin position="331"/>
        <end position="351"/>
    </location>
</feature>
<dbReference type="PANTHER" id="PTHR30250:SF11">
    <property type="entry name" value="O-ANTIGEN TRANSPORTER-RELATED"/>
    <property type="match status" value="1"/>
</dbReference>
<keyword evidence="3 6" id="KW-0812">Transmembrane</keyword>
<feature type="transmembrane region" description="Helical" evidence="6">
    <location>
        <begin position="291"/>
        <end position="319"/>
    </location>
</feature>
<dbReference type="Proteomes" id="UP000462885">
    <property type="component" value="Unassembled WGS sequence"/>
</dbReference>
<feature type="transmembrane region" description="Helical" evidence="6">
    <location>
        <begin position="358"/>
        <end position="381"/>
    </location>
</feature>
<dbReference type="AlphaFoldDB" id="A0A3E4T634"/>
<evidence type="ECO:0000313" key="9">
    <source>
        <dbReference type="Proteomes" id="UP000261278"/>
    </source>
</evidence>
<reference evidence="8 9" key="1">
    <citation type="submission" date="2018-08" db="EMBL/GenBank/DDBJ databases">
        <title>A genome reference for cultivated species of the human gut microbiota.</title>
        <authorList>
            <person name="Zou Y."/>
            <person name="Xue W."/>
            <person name="Luo G."/>
        </authorList>
    </citation>
    <scope>NUCLEOTIDE SEQUENCE [LARGE SCALE GENOMIC DNA]</scope>
    <source>
        <strain evidence="8 9">TF05-18</strain>
    </source>
</reference>
<proteinExistence type="predicted"/>
<reference evidence="7 10" key="2">
    <citation type="submission" date="2019-10" db="EMBL/GenBank/DDBJ databases">
        <title>Genome Sequence and Assembly of iSURF_14.</title>
        <authorList>
            <person name="Wucher B.R."/>
            <person name="Ruoff K.L."/>
            <person name="Price C.E."/>
            <person name="Valls R.R."/>
            <person name="O'Toole G.A."/>
        </authorList>
    </citation>
    <scope>NUCLEOTIDE SEQUENCE [LARGE SCALE GENOMIC DNA]</scope>
    <source>
        <strain evidence="7 10">ANK132K_3B</strain>
    </source>
</reference>
<sequence length="493" mass="54990">MAKSVKANYLFNLINSASQLLFPLITFPYASRIMMADGIGQVNFFQSIISYISLFTCLGIPMYAIREVAKVRDNPEKMTRITVEILLLHAFLTLLGYMAVAVICLTVTKVQTDIPLFLLLSATIFFTAIGCEWFYQGIEDFKYVAIRGMVVKTISVILLFLLVKSKEDILWYGAYSVLGVLGGNIFNFVRLRKYLHKDMIEFRALHPFSHLKPAIHIFAFNVIVSIYLQLNNVLLGFMKDAEAVGYFTAATKILVITMSLSSSLGAVIMPRTSNLIAENKMDEFKVLIQKSYDFILALAMPLTVGLIFTSPSVILLLSGESFAPAILTSQIVALNILMVGISGVMGLQVLYPMGRINIVILCTFIGAVVNVVLNVLLIPVYGHNGTAVAYMLAEVAVTVSMFIIGRRYIPIQFFKKEHLHYVLGSVVMGGCLYILSQFYLGSMKTLVVMIIAGCLVYTLILLVLKNSISALFFEMIKRSFIKREVFKKKMGCR</sequence>
<dbReference type="EMBL" id="QSSN01000008">
    <property type="protein sequence ID" value="RGL86609.1"/>
    <property type="molecule type" value="Genomic_DNA"/>
</dbReference>
<dbReference type="CDD" id="cd13128">
    <property type="entry name" value="MATE_Wzx_like"/>
    <property type="match status" value="1"/>
</dbReference>
<evidence type="ECO:0000313" key="10">
    <source>
        <dbReference type="Proteomes" id="UP000462885"/>
    </source>
</evidence>
<gene>
    <name evidence="8" type="ORF">DXC44_08595</name>
    <name evidence="7" type="ORF">F9Z94_07885</name>
</gene>
<dbReference type="RefSeq" id="WP_117678067.1">
    <property type="nucleotide sequence ID" value="NZ_JABDSB010000066.1"/>
</dbReference>
<evidence type="ECO:0000256" key="5">
    <source>
        <dbReference type="ARBA" id="ARBA00023136"/>
    </source>
</evidence>
<dbReference type="InterPro" id="IPR002797">
    <property type="entry name" value="Polysacc_synth"/>
</dbReference>
<dbReference type="InterPro" id="IPR050833">
    <property type="entry name" value="Poly_Biosynth_Transport"/>
</dbReference>
<evidence type="ECO:0000256" key="6">
    <source>
        <dbReference type="SAM" id="Phobius"/>
    </source>
</evidence>
<feature type="transmembrane region" description="Helical" evidence="6">
    <location>
        <begin position="169"/>
        <end position="189"/>
    </location>
</feature>
<evidence type="ECO:0000256" key="3">
    <source>
        <dbReference type="ARBA" id="ARBA00022692"/>
    </source>
</evidence>
<dbReference type="Proteomes" id="UP000261278">
    <property type="component" value="Unassembled WGS sequence"/>
</dbReference>